<dbReference type="Proteomes" id="UP000823612">
    <property type="component" value="Unassembled WGS sequence"/>
</dbReference>
<evidence type="ECO:0000256" key="1">
    <source>
        <dbReference type="SAM" id="SignalP"/>
    </source>
</evidence>
<gene>
    <name evidence="3" type="ORF">IAB08_00475</name>
</gene>
<dbReference type="AlphaFoldDB" id="A0A9D9DR38"/>
<organism evidence="3 4">
    <name type="scientific">Candidatus Pullibacteroides excrementavium</name>
    <dbReference type="NCBI Taxonomy" id="2840905"/>
    <lineage>
        <taxon>Bacteria</taxon>
        <taxon>Pseudomonadati</taxon>
        <taxon>Bacteroidota</taxon>
        <taxon>Bacteroidia</taxon>
        <taxon>Bacteroidales</taxon>
        <taxon>Candidatus Pullibacteroides</taxon>
    </lineage>
</organism>
<protein>
    <recommendedName>
        <fullName evidence="2">Organic solvent tolerance-like N-terminal domain-containing protein</fullName>
    </recommendedName>
</protein>
<feature type="signal peptide" evidence="1">
    <location>
        <begin position="1"/>
        <end position="26"/>
    </location>
</feature>
<reference evidence="3" key="1">
    <citation type="submission" date="2020-10" db="EMBL/GenBank/DDBJ databases">
        <authorList>
            <person name="Gilroy R."/>
        </authorList>
    </citation>
    <scope>NUCLEOTIDE SEQUENCE</scope>
    <source>
        <strain evidence="3">2889</strain>
    </source>
</reference>
<sequence>MDKNSGRRFAFGLFLWLLSVVAGLQAQTFTGDSIVSIPGRPNVYRLIGHVEIVQQGNRIYSDFADYDQKTGSCQAYDNLRIYTKDNVFITGEVLDYNGTTGSYVVDRNVVLKDKDMTLKTPSLLFEGSDNSAVYTRGGEILTGETVLTSVKGYYEGSTGLFHCYEDVVIVNPEYTIWTDTLHYNKAGFTRFQGATNIETTDYYMYGLKGWFDQEKEQVSLDGDAYVKTKETQTLFGDSIYYDLAGKEGQAYWNVMLLDTARNCYVKSEYAENRENLGRAFFTINPRGVVVEQGDSLFVVSDTMVMTYDTTRQMKDLMAYHDVRFFRYDIQGKCDSLSYMHRDSVMEMYREPVVWVQDYQIDGDTMKLWFADNRPEKFLVQENVFIVSEVSAPQFYYNQVKGRQMWGYFTDSSYLDWTHVIGNALSIYYVLDEKNELLGVNKTESQSLKMYFKQSDLDGITVVKPKSSTLYPVDRLTQRQRTLKGYHWLPELRPLSKYDLAPSW</sequence>
<proteinExistence type="predicted"/>
<dbReference type="Pfam" id="PF13100">
    <property type="entry name" value="OstA_2"/>
    <property type="match status" value="1"/>
</dbReference>
<comment type="caution">
    <text evidence="3">The sequence shown here is derived from an EMBL/GenBank/DDBJ whole genome shotgun (WGS) entry which is preliminary data.</text>
</comment>
<feature type="domain" description="Organic solvent tolerance-like N-terminal" evidence="2">
    <location>
        <begin position="40"/>
        <end position="179"/>
    </location>
</feature>
<dbReference type="InterPro" id="IPR005653">
    <property type="entry name" value="OstA-like_N"/>
</dbReference>
<accession>A0A9D9DR38</accession>
<name>A0A9D9DR38_9BACT</name>
<evidence type="ECO:0000313" key="4">
    <source>
        <dbReference type="Proteomes" id="UP000823612"/>
    </source>
</evidence>
<evidence type="ECO:0000313" key="3">
    <source>
        <dbReference type="EMBL" id="MBO8431757.1"/>
    </source>
</evidence>
<feature type="chain" id="PRO_5038604385" description="Organic solvent tolerance-like N-terminal domain-containing protein" evidence="1">
    <location>
        <begin position="27"/>
        <end position="503"/>
    </location>
</feature>
<dbReference type="EMBL" id="JADIMZ010000008">
    <property type="protein sequence ID" value="MBO8431757.1"/>
    <property type="molecule type" value="Genomic_DNA"/>
</dbReference>
<dbReference type="Gene3D" id="2.60.450.10">
    <property type="entry name" value="Lipopolysaccharide (LPS) transport protein A like domain"/>
    <property type="match status" value="2"/>
</dbReference>
<keyword evidence="1" id="KW-0732">Signal</keyword>
<evidence type="ECO:0000259" key="2">
    <source>
        <dbReference type="Pfam" id="PF13100"/>
    </source>
</evidence>
<reference evidence="3" key="2">
    <citation type="journal article" date="2021" name="PeerJ">
        <title>Extensive microbial diversity within the chicken gut microbiome revealed by metagenomics and culture.</title>
        <authorList>
            <person name="Gilroy R."/>
            <person name="Ravi A."/>
            <person name="Getino M."/>
            <person name="Pursley I."/>
            <person name="Horton D.L."/>
            <person name="Alikhan N.F."/>
            <person name="Baker D."/>
            <person name="Gharbi K."/>
            <person name="Hall N."/>
            <person name="Watson M."/>
            <person name="Adriaenssens E.M."/>
            <person name="Foster-Nyarko E."/>
            <person name="Jarju S."/>
            <person name="Secka A."/>
            <person name="Antonio M."/>
            <person name="Oren A."/>
            <person name="Chaudhuri R.R."/>
            <person name="La Ragione R."/>
            <person name="Hildebrand F."/>
            <person name="Pallen M.J."/>
        </authorList>
    </citation>
    <scope>NUCLEOTIDE SEQUENCE</scope>
    <source>
        <strain evidence="3">2889</strain>
    </source>
</reference>